<feature type="compositionally biased region" description="Low complexity" evidence="1">
    <location>
        <begin position="134"/>
        <end position="144"/>
    </location>
</feature>
<proteinExistence type="predicted"/>
<evidence type="ECO:0000256" key="1">
    <source>
        <dbReference type="SAM" id="MobiDB-lite"/>
    </source>
</evidence>
<evidence type="ECO:0000313" key="4">
    <source>
        <dbReference type="Proteomes" id="UP001178507"/>
    </source>
</evidence>
<dbReference type="InterPro" id="IPR035925">
    <property type="entry name" value="BSD_dom_sf"/>
</dbReference>
<dbReference type="Gene3D" id="1.10.3970.10">
    <property type="entry name" value="BSD domain"/>
    <property type="match status" value="1"/>
</dbReference>
<name>A0AA36N3B8_9DINO</name>
<feature type="region of interest" description="Disordered" evidence="1">
    <location>
        <begin position="134"/>
        <end position="193"/>
    </location>
</feature>
<dbReference type="InterPro" id="IPR005607">
    <property type="entry name" value="BSD_dom"/>
</dbReference>
<dbReference type="SMART" id="SM00751">
    <property type="entry name" value="BSD"/>
    <property type="match status" value="1"/>
</dbReference>
<protein>
    <recommendedName>
        <fullName evidence="2">BSD domain-containing protein</fullName>
    </recommendedName>
</protein>
<accession>A0AA36N3B8</accession>
<feature type="compositionally biased region" description="Basic residues" evidence="1">
    <location>
        <begin position="182"/>
        <end position="193"/>
    </location>
</feature>
<dbReference type="SUPFAM" id="SSF140383">
    <property type="entry name" value="BSD domain-like"/>
    <property type="match status" value="1"/>
</dbReference>
<dbReference type="EMBL" id="CAUJNA010003253">
    <property type="protein sequence ID" value="CAJ1397070.1"/>
    <property type="molecule type" value="Genomic_DNA"/>
</dbReference>
<reference evidence="3" key="1">
    <citation type="submission" date="2023-08" db="EMBL/GenBank/DDBJ databases">
        <authorList>
            <person name="Chen Y."/>
            <person name="Shah S."/>
            <person name="Dougan E. K."/>
            <person name="Thang M."/>
            <person name="Chan C."/>
        </authorList>
    </citation>
    <scope>NUCLEOTIDE SEQUENCE</scope>
</reference>
<dbReference type="PROSITE" id="PS50858">
    <property type="entry name" value="BSD"/>
    <property type="match status" value="1"/>
</dbReference>
<sequence>MGGRVARAAVDLDDAEFQDDVFPWFHLIQWSAEDATNNRVFRYDLKGAQSAAKALTTDVETFLRKCPEELPKSAGFTMDDDTYFAEWAGALLEWNPELRMVRFQLVPRRLSEVKFWSRFFAALRGAIAGLLFQDSDGSDGPDASDGPEEPETAESAGAGSRQLSMALLSPMAGGERTSEMRRLRRLRARTGRK</sequence>
<dbReference type="Pfam" id="PF03909">
    <property type="entry name" value="BSD"/>
    <property type="match status" value="1"/>
</dbReference>
<evidence type="ECO:0000313" key="3">
    <source>
        <dbReference type="EMBL" id="CAJ1397070.1"/>
    </source>
</evidence>
<comment type="caution">
    <text evidence="3">The sequence shown here is derived from an EMBL/GenBank/DDBJ whole genome shotgun (WGS) entry which is preliminary data.</text>
</comment>
<dbReference type="Proteomes" id="UP001178507">
    <property type="component" value="Unassembled WGS sequence"/>
</dbReference>
<keyword evidence="4" id="KW-1185">Reference proteome</keyword>
<gene>
    <name evidence="3" type="ORF">EVOR1521_LOCUS21160</name>
</gene>
<evidence type="ECO:0000259" key="2">
    <source>
        <dbReference type="PROSITE" id="PS50858"/>
    </source>
</evidence>
<feature type="domain" description="BSD" evidence="2">
    <location>
        <begin position="72"/>
        <end position="127"/>
    </location>
</feature>
<dbReference type="AlphaFoldDB" id="A0AA36N3B8"/>
<organism evidence="3 4">
    <name type="scientific">Effrenium voratum</name>
    <dbReference type="NCBI Taxonomy" id="2562239"/>
    <lineage>
        <taxon>Eukaryota</taxon>
        <taxon>Sar</taxon>
        <taxon>Alveolata</taxon>
        <taxon>Dinophyceae</taxon>
        <taxon>Suessiales</taxon>
        <taxon>Symbiodiniaceae</taxon>
        <taxon>Effrenium</taxon>
    </lineage>
</organism>